<keyword evidence="3" id="KW-1185">Reference proteome</keyword>
<dbReference type="AlphaFoldDB" id="A0A1X2IJM6"/>
<organism evidence="2 3">
    <name type="scientific">Absidia repens</name>
    <dbReference type="NCBI Taxonomy" id="90262"/>
    <lineage>
        <taxon>Eukaryota</taxon>
        <taxon>Fungi</taxon>
        <taxon>Fungi incertae sedis</taxon>
        <taxon>Mucoromycota</taxon>
        <taxon>Mucoromycotina</taxon>
        <taxon>Mucoromycetes</taxon>
        <taxon>Mucorales</taxon>
        <taxon>Cunninghamellaceae</taxon>
        <taxon>Absidia</taxon>
    </lineage>
</organism>
<keyword evidence="1" id="KW-0812">Transmembrane</keyword>
<evidence type="ECO:0000313" key="2">
    <source>
        <dbReference type="EMBL" id="ORZ17748.1"/>
    </source>
</evidence>
<name>A0A1X2IJM6_9FUNG</name>
<keyword evidence="1" id="KW-1133">Transmembrane helix</keyword>
<sequence>MKLRIQTRTAIHIPIILILSITRSPYSDNWAMSILGRFLAVGVVVGGGSGGAVKLYLKQRQYKINSAEVDLKGCEEEVCVPLFGYCFIDWEKSGAIVSLC</sequence>
<evidence type="ECO:0000313" key="3">
    <source>
        <dbReference type="Proteomes" id="UP000193560"/>
    </source>
</evidence>
<feature type="transmembrane region" description="Helical" evidence="1">
    <location>
        <begin position="38"/>
        <end position="57"/>
    </location>
</feature>
<evidence type="ECO:0000256" key="1">
    <source>
        <dbReference type="SAM" id="Phobius"/>
    </source>
</evidence>
<feature type="transmembrane region" description="Helical" evidence="1">
    <location>
        <begin position="9"/>
        <end position="26"/>
    </location>
</feature>
<dbReference type="EMBL" id="MCGE01000009">
    <property type="protein sequence ID" value="ORZ17748.1"/>
    <property type="molecule type" value="Genomic_DNA"/>
</dbReference>
<dbReference type="Proteomes" id="UP000193560">
    <property type="component" value="Unassembled WGS sequence"/>
</dbReference>
<reference evidence="2 3" key="1">
    <citation type="submission" date="2016-07" db="EMBL/GenBank/DDBJ databases">
        <title>Pervasive Adenine N6-methylation of Active Genes in Fungi.</title>
        <authorList>
            <consortium name="DOE Joint Genome Institute"/>
            <person name="Mondo S.J."/>
            <person name="Dannebaum R.O."/>
            <person name="Kuo R.C."/>
            <person name="Labutti K."/>
            <person name="Haridas S."/>
            <person name="Kuo A."/>
            <person name="Salamov A."/>
            <person name="Ahrendt S.R."/>
            <person name="Lipzen A."/>
            <person name="Sullivan W."/>
            <person name="Andreopoulos W.B."/>
            <person name="Clum A."/>
            <person name="Lindquist E."/>
            <person name="Daum C."/>
            <person name="Ramamoorthy G.K."/>
            <person name="Gryganskyi A."/>
            <person name="Culley D."/>
            <person name="Magnuson J.K."/>
            <person name="James T.Y."/>
            <person name="O'Malley M.A."/>
            <person name="Stajich J.E."/>
            <person name="Spatafora J.W."/>
            <person name="Visel A."/>
            <person name="Grigoriev I.V."/>
        </authorList>
    </citation>
    <scope>NUCLEOTIDE SEQUENCE [LARGE SCALE GENOMIC DNA]</scope>
    <source>
        <strain evidence="2 3">NRRL 1336</strain>
    </source>
</reference>
<keyword evidence="1" id="KW-0472">Membrane</keyword>
<proteinExistence type="predicted"/>
<protein>
    <submittedName>
        <fullName evidence="2">Uncharacterized protein</fullName>
    </submittedName>
</protein>
<comment type="caution">
    <text evidence="2">The sequence shown here is derived from an EMBL/GenBank/DDBJ whole genome shotgun (WGS) entry which is preliminary data.</text>
</comment>
<accession>A0A1X2IJM6</accession>
<gene>
    <name evidence="2" type="ORF">BCR42DRAFT_412424</name>
</gene>